<comment type="similarity">
    <text evidence="1 7">Belongs to the DNA polymerase type-B family.</text>
</comment>
<sequence>MTSLHSLQSGKGFVISRRVVNHGGESFVELWLATENGPVCLHSPAQQSVCFVAVDDVTKVRALIRKQGLAIVIEDSDFLTLGLQPVSIVRACNDFQLQQLRRQLKDQSITAYEADIRLPDRFLMERFVYGELAYQGRVAAGNSVTDARVKSARYAPYLSSLSLDIECDEQGSLYSVALSSESWQEVILIPPPTHPQPALLDSSFVLTLAKDERELLVRLEQSIAAADPDLILGWNVKQFDFAVLERRAKAMGTKLKLGRDRLPVTLQTWSDGQVIVDIPGRCVIDGIEALKTMTYHFESFALDAVSSTLLGEGKLIESEDKLSAIKQLYRDDPVALARYNFQDTVLVNRIAAKTRFIDFLILRARLTGLDLGRPGGSVAAFINVYLPHLHRRRYVCGVRPENGGLASPGGYVMSSTPGLYRHVLVLDFKSLYPSIIRTFCIDPLGLAEGLQDPEHAIPGFKGAVFSRDHHFLPGIIANLWAQRDEAKQQQDGPRSQAIKILMNSFYGVLGSGGCPFYDPRLASSITLRGHEIMQTTAAWIREQGHEVIYGDTDSTFVHLHHVDSAAAARQTGEQLKRHINARWQQHLKTEYDLECHLEIEFETHFDTFFMPTIRGAETGSKKRYAGLTYQDDKPVLIFKGLESVRSDWTSLAKTFQETLYTRIFAGEPVEDYIRTLVTSVRAGDHDADLVYSKRLRKPLSEYTRTIPPHVRAAQRADDINRQQNQRLRYQHKTQIRYLITTHGPQTVEHVSAPLDYDHYIEKQIKPIADSILPFVGSEFDTIINEQLGLF</sequence>
<dbReference type="EC" id="2.7.7.7" evidence="7"/>
<dbReference type="Pfam" id="PF00136">
    <property type="entry name" value="DNA_pol_B"/>
    <property type="match status" value="1"/>
</dbReference>
<dbReference type="PANTHER" id="PTHR10322">
    <property type="entry name" value="DNA POLYMERASE CATALYTIC SUBUNIT"/>
    <property type="match status" value="1"/>
</dbReference>
<protein>
    <recommendedName>
        <fullName evidence="7">DNA polymerase</fullName>
        <ecNumber evidence="7">2.7.7.7</ecNumber>
    </recommendedName>
</protein>
<dbReference type="Gene3D" id="2.40.50.590">
    <property type="match status" value="1"/>
</dbReference>
<dbReference type="InterPro" id="IPR006134">
    <property type="entry name" value="DNA-dir_DNA_pol_B_multi_dom"/>
</dbReference>
<reference evidence="11" key="1">
    <citation type="submission" date="2023-07" db="EMBL/GenBank/DDBJ databases">
        <title>Study on multiphase classification of strain Alteromonas salexigens isolated from the Yellow Sea.</title>
        <authorList>
            <person name="Sun L."/>
        </authorList>
    </citation>
    <scope>NUCLEOTIDE SEQUENCE [LARGE SCALE GENOMIC DNA]</scope>
    <source>
        <strain evidence="11">ASW11-19</strain>
    </source>
</reference>
<feature type="domain" description="DNA-directed DNA polymerase family B exonuclease" evidence="9">
    <location>
        <begin position="205"/>
        <end position="305"/>
    </location>
</feature>
<feature type="domain" description="DNA-directed DNA polymerase family B multifunctional" evidence="8">
    <location>
        <begin position="386"/>
        <end position="768"/>
    </location>
</feature>
<dbReference type="InterPro" id="IPR043502">
    <property type="entry name" value="DNA/RNA_pol_sf"/>
</dbReference>
<organism evidence="10 11">
    <name type="scientific">Alteromonas salexigens</name>
    <dbReference type="NCBI Taxonomy" id="2982530"/>
    <lineage>
        <taxon>Bacteria</taxon>
        <taxon>Pseudomonadati</taxon>
        <taxon>Pseudomonadota</taxon>
        <taxon>Gammaproteobacteria</taxon>
        <taxon>Alteromonadales</taxon>
        <taxon>Alteromonadaceae</taxon>
        <taxon>Alteromonas/Salinimonas group</taxon>
        <taxon>Alteromonas</taxon>
    </lineage>
</organism>
<dbReference type="InterPro" id="IPR012337">
    <property type="entry name" value="RNaseH-like_sf"/>
</dbReference>
<evidence type="ECO:0000313" key="11">
    <source>
        <dbReference type="Proteomes" id="UP001209257"/>
    </source>
</evidence>
<accession>A0ABT2VPT4</accession>
<dbReference type="CDD" id="cd05537">
    <property type="entry name" value="POLBc_Pol_II"/>
    <property type="match status" value="1"/>
</dbReference>
<dbReference type="GO" id="GO:0003887">
    <property type="term" value="F:DNA-directed DNA polymerase activity"/>
    <property type="evidence" value="ECO:0007669"/>
    <property type="project" value="UniProtKB-EC"/>
</dbReference>
<dbReference type="SMART" id="SM00486">
    <property type="entry name" value="POLBc"/>
    <property type="match status" value="1"/>
</dbReference>
<gene>
    <name evidence="10" type="ORF">OCL06_12125</name>
</gene>
<dbReference type="SUPFAM" id="SSF53098">
    <property type="entry name" value="Ribonuclease H-like"/>
    <property type="match status" value="1"/>
</dbReference>
<keyword evidence="3 7" id="KW-0548">Nucleotidyltransferase</keyword>
<dbReference type="SUPFAM" id="SSF56672">
    <property type="entry name" value="DNA/RNA polymerases"/>
    <property type="match status" value="1"/>
</dbReference>
<dbReference type="InterPro" id="IPR017964">
    <property type="entry name" value="DNA-dir_DNA_pol_B_CS"/>
</dbReference>
<proteinExistence type="inferred from homology"/>
<dbReference type="PROSITE" id="PS00116">
    <property type="entry name" value="DNA_POLYMERASE_B"/>
    <property type="match status" value="1"/>
</dbReference>
<keyword evidence="4 7" id="KW-0239">DNA-directed DNA polymerase</keyword>
<evidence type="ECO:0000256" key="4">
    <source>
        <dbReference type="ARBA" id="ARBA00022932"/>
    </source>
</evidence>
<dbReference type="PRINTS" id="PR00106">
    <property type="entry name" value="DNAPOLB"/>
</dbReference>
<dbReference type="InterPro" id="IPR042087">
    <property type="entry name" value="DNA_pol_B_thumb"/>
</dbReference>
<dbReference type="Gene3D" id="6.10.140.1130">
    <property type="match status" value="1"/>
</dbReference>
<evidence type="ECO:0000256" key="5">
    <source>
        <dbReference type="ARBA" id="ARBA00023125"/>
    </source>
</evidence>
<dbReference type="Proteomes" id="UP001209257">
    <property type="component" value="Unassembled WGS sequence"/>
</dbReference>
<dbReference type="InterPro" id="IPR006172">
    <property type="entry name" value="DNA-dir_DNA_pol_B"/>
</dbReference>
<dbReference type="InterPro" id="IPR006133">
    <property type="entry name" value="DNA-dir_DNA_pol_B_exonuc"/>
</dbReference>
<dbReference type="Gene3D" id="3.90.1600.10">
    <property type="entry name" value="Palm domain of DNA polymerase"/>
    <property type="match status" value="2"/>
</dbReference>
<keyword evidence="2 7" id="KW-0808">Transferase</keyword>
<dbReference type="RefSeq" id="WP_262994914.1">
    <property type="nucleotide sequence ID" value="NZ_JAOTJC010000011.1"/>
</dbReference>
<dbReference type="NCBIfam" id="NF004421">
    <property type="entry name" value="PRK05762.1-2"/>
    <property type="match status" value="1"/>
</dbReference>
<evidence type="ECO:0000256" key="6">
    <source>
        <dbReference type="ARBA" id="ARBA00049244"/>
    </source>
</evidence>
<keyword evidence="7" id="KW-0235">DNA replication</keyword>
<evidence type="ECO:0000256" key="2">
    <source>
        <dbReference type="ARBA" id="ARBA00022679"/>
    </source>
</evidence>
<dbReference type="Gene3D" id="1.10.132.60">
    <property type="entry name" value="DNA polymerase family B, C-terminal domain"/>
    <property type="match status" value="1"/>
</dbReference>
<keyword evidence="5 7" id="KW-0238">DNA-binding</keyword>
<evidence type="ECO:0000313" key="10">
    <source>
        <dbReference type="EMBL" id="MCU7555334.1"/>
    </source>
</evidence>
<dbReference type="InterPro" id="IPR036397">
    <property type="entry name" value="RNaseH_sf"/>
</dbReference>
<dbReference type="InterPro" id="IPR050240">
    <property type="entry name" value="DNA_pol_type-B"/>
</dbReference>
<dbReference type="Pfam" id="PF03104">
    <property type="entry name" value="DNA_pol_B_exo1"/>
    <property type="match status" value="1"/>
</dbReference>
<evidence type="ECO:0000256" key="3">
    <source>
        <dbReference type="ARBA" id="ARBA00022695"/>
    </source>
</evidence>
<comment type="caution">
    <text evidence="10">The sequence shown here is derived from an EMBL/GenBank/DDBJ whole genome shotgun (WGS) entry which is preliminary data.</text>
</comment>
<dbReference type="Gene3D" id="3.30.420.10">
    <property type="entry name" value="Ribonuclease H-like superfamily/Ribonuclease H"/>
    <property type="match status" value="1"/>
</dbReference>
<evidence type="ECO:0000259" key="9">
    <source>
        <dbReference type="Pfam" id="PF03104"/>
    </source>
</evidence>
<evidence type="ECO:0000256" key="7">
    <source>
        <dbReference type="RuleBase" id="RU000442"/>
    </source>
</evidence>
<evidence type="ECO:0000259" key="8">
    <source>
        <dbReference type="Pfam" id="PF00136"/>
    </source>
</evidence>
<dbReference type="InterPro" id="IPR023211">
    <property type="entry name" value="DNA_pol_palm_dom_sf"/>
</dbReference>
<evidence type="ECO:0000256" key="1">
    <source>
        <dbReference type="ARBA" id="ARBA00005755"/>
    </source>
</evidence>
<dbReference type="PANTHER" id="PTHR10322:SF23">
    <property type="entry name" value="DNA POLYMERASE DELTA CATALYTIC SUBUNIT"/>
    <property type="match status" value="1"/>
</dbReference>
<dbReference type="EMBL" id="JAOTJC010000011">
    <property type="protein sequence ID" value="MCU7555334.1"/>
    <property type="molecule type" value="Genomic_DNA"/>
</dbReference>
<comment type="catalytic activity">
    <reaction evidence="6 7">
        <text>DNA(n) + a 2'-deoxyribonucleoside 5'-triphosphate = DNA(n+1) + diphosphate</text>
        <dbReference type="Rhea" id="RHEA:22508"/>
        <dbReference type="Rhea" id="RHEA-COMP:17339"/>
        <dbReference type="Rhea" id="RHEA-COMP:17340"/>
        <dbReference type="ChEBI" id="CHEBI:33019"/>
        <dbReference type="ChEBI" id="CHEBI:61560"/>
        <dbReference type="ChEBI" id="CHEBI:173112"/>
        <dbReference type="EC" id="2.7.7.7"/>
    </reaction>
</comment>
<keyword evidence="11" id="KW-1185">Reference proteome</keyword>
<name>A0ABT2VPT4_9ALTE</name>